<keyword evidence="6" id="KW-0732">Signal</keyword>
<dbReference type="GO" id="GO:0005886">
    <property type="term" value="C:plasma membrane"/>
    <property type="evidence" value="ECO:0007669"/>
    <property type="project" value="UniProtKB-SubCell"/>
</dbReference>
<keyword evidence="10" id="KW-0472">Membrane</keyword>
<keyword evidence="8" id="KW-0067">ATP-binding</keyword>
<gene>
    <name evidence="14" type="ORF">CMV_007704</name>
</gene>
<keyword evidence="11" id="KW-0675">Receptor</keyword>
<sequence length="149" mass="16962">MLDSNFDAKLGDFGLVRLVDHAKWSKTTNFAGTMGYMAPEYFKTGRAFKESDVFSFGIVALEIACGRKPFNPMAPEDQEVMLDWVRELHGRRELLKAAEKRLCGHFDEEQMQRLLIVGLWCANPDYKLRPSIRKAIGVLNFEAPLPLLP</sequence>
<dbReference type="OrthoDB" id="4062651at2759"/>
<dbReference type="InterPro" id="IPR011009">
    <property type="entry name" value="Kinase-like_dom_sf"/>
</dbReference>
<dbReference type="PANTHER" id="PTHR27007">
    <property type="match status" value="1"/>
</dbReference>
<evidence type="ECO:0000256" key="1">
    <source>
        <dbReference type="ARBA" id="ARBA00004251"/>
    </source>
</evidence>
<dbReference type="SUPFAM" id="SSF56112">
    <property type="entry name" value="Protein kinase-like (PK-like)"/>
    <property type="match status" value="1"/>
</dbReference>
<dbReference type="PROSITE" id="PS50011">
    <property type="entry name" value="PROTEIN_KINASE_DOM"/>
    <property type="match status" value="1"/>
</dbReference>
<comment type="similarity">
    <text evidence="2">In the N-terminal section; belongs to the leguminous lectin family.</text>
</comment>
<keyword evidence="5" id="KW-0812">Transmembrane</keyword>
<evidence type="ECO:0000259" key="13">
    <source>
        <dbReference type="PROSITE" id="PS50011"/>
    </source>
</evidence>
<organism evidence="14 15">
    <name type="scientific">Castanea mollissima</name>
    <name type="common">Chinese chestnut</name>
    <dbReference type="NCBI Taxonomy" id="60419"/>
    <lineage>
        <taxon>Eukaryota</taxon>
        <taxon>Viridiplantae</taxon>
        <taxon>Streptophyta</taxon>
        <taxon>Embryophyta</taxon>
        <taxon>Tracheophyta</taxon>
        <taxon>Spermatophyta</taxon>
        <taxon>Magnoliopsida</taxon>
        <taxon>eudicotyledons</taxon>
        <taxon>Gunneridae</taxon>
        <taxon>Pentapetalae</taxon>
        <taxon>rosids</taxon>
        <taxon>fabids</taxon>
        <taxon>Fagales</taxon>
        <taxon>Fagaceae</taxon>
        <taxon>Castanea</taxon>
    </lineage>
</organism>
<dbReference type="InterPro" id="IPR000719">
    <property type="entry name" value="Prot_kinase_dom"/>
</dbReference>
<comment type="caution">
    <text evidence="14">The sequence shown here is derived from an EMBL/GenBank/DDBJ whole genome shotgun (WGS) entry which is preliminary data.</text>
</comment>
<feature type="domain" description="Protein kinase" evidence="13">
    <location>
        <begin position="1"/>
        <end position="148"/>
    </location>
</feature>
<evidence type="ECO:0000256" key="3">
    <source>
        <dbReference type="ARBA" id="ARBA00010217"/>
    </source>
</evidence>
<evidence type="ECO:0000256" key="8">
    <source>
        <dbReference type="ARBA" id="ARBA00022840"/>
    </source>
</evidence>
<dbReference type="Pfam" id="PF00069">
    <property type="entry name" value="Pkinase"/>
    <property type="match status" value="1"/>
</dbReference>
<dbReference type="EMBL" id="JRKL02000775">
    <property type="protein sequence ID" value="KAF3968403.1"/>
    <property type="molecule type" value="Genomic_DNA"/>
</dbReference>
<dbReference type="GO" id="GO:0005524">
    <property type="term" value="F:ATP binding"/>
    <property type="evidence" value="ECO:0007669"/>
    <property type="project" value="UniProtKB-KW"/>
</dbReference>
<dbReference type="GO" id="GO:0004672">
    <property type="term" value="F:protein kinase activity"/>
    <property type="evidence" value="ECO:0007669"/>
    <property type="project" value="InterPro"/>
</dbReference>
<keyword evidence="7" id="KW-0547">Nucleotide-binding</keyword>
<name>A0A8J4RHY4_9ROSI</name>
<dbReference type="Proteomes" id="UP000737018">
    <property type="component" value="Unassembled WGS sequence"/>
</dbReference>
<evidence type="ECO:0000256" key="6">
    <source>
        <dbReference type="ARBA" id="ARBA00022729"/>
    </source>
</evidence>
<evidence type="ECO:0000256" key="5">
    <source>
        <dbReference type="ARBA" id="ARBA00022692"/>
    </source>
</evidence>
<dbReference type="Gene3D" id="1.10.510.10">
    <property type="entry name" value="Transferase(Phosphotransferase) domain 1"/>
    <property type="match status" value="1"/>
</dbReference>
<dbReference type="InterPro" id="IPR050528">
    <property type="entry name" value="L-type_Lectin-RKs"/>
</dbReference>
<evidence type="ECO:0000256" key="11">
    <source>
        <dbReference type="ARBA" id="ARBA00023170"/>
    </source>
</evidence>
<accession>A0A8J4RHY4</accession>
<keyword evidence="15" id="KW-1185">Reference proteome</keyword>
<evidence type="ECO:0000256" key="2">
    <source>
        <dbReference type="ARBA" id="ARBA00008536"/>
    </source>
</evidence>
<proteinExistence type="inferred from homology"/>
<evidence type="ECO:0000256" key="4">
    <source>
        <dbReference type="ARBA" id="ARBA00022475"/>
    </source>
</evidence>
<reference evidence="14" key="1">
    <citation type="submission" date="2020-03" db="EMBL/GenBank/DDBJ databases">
        <title>Castanea mollissima Vanexum genome sequencing.</title>
        <authorList>
            <person name="Staton M."/>
        </authorList>
    </citation>
    <scope>NUCLEOTIDE SEQUENCE</scope>
    <source>
        <tissue evidence="14">Leaf</tissue>
    </source>
</reference>
<evidence type="ECO:0000313" key="14">
    <source>
        <dbReference type="EMBL" id="KAF3968403.1"/>
    </source>
</evidence>
<keyword evidence="12" id="KW-0325">Glycoprotein</keyword>
<evidence type="ECO:0000256" key="10">
    <source>
        <dbReference type="ARBA" id="ARBA00023136"/>
    </source>
</evidence>
<evidence type="ECO:0000256" key="7">
    <source>
        <dbReference type="ARBA" id="ARBA00022741"/>
    </source>
</evidence>
<dbReference type="GO" id="GO:0002229">
    <property type="term" value="P:defense response to oomycetes"/>
    <property type="evidence" value="ECO:0007669"/>
    <property type="project" value="UniProtKB-ARBA"/>
</dbReference>
<protein>
    <recommendedName>
        <fullName evidence="13">Protein kinase domain-containing protein</fullName>
    </recommendedName>
</protein>
<keyword evidence="4" id="KW-1003">Cell membrane</keyword>
<dbReference type="FunFam" id="1.10.510.10:FF:000240">
    <property type="entry name" value="Lectin-domain containing receptor kinase A4.3"/>
    <property type="match status" value="1"/>
</dbReference>
<dbReference type="AlphaFoldDB" id="A0A8J4RHY4"/>
<evidence type="ECO:0000313" key="15">
    <source>
        <dbReference type="Proteomes" id="UP000737018"/>
    </source>
</evidence>
<evidence type="ECO:0000256" key="12">
    <source>
        <dbReference type="ARBA" id="ARBA00023180"/>
    </source>
</evidence>
<keyword evidence="9" id="KW-1133">Transmembrane helix</keyword>
<evidence type="ECO:0000256" key="9">
    <source>
        <dbReference type="ARBA" id="ARBA00022989"/>
    </source>
</evidence>
<comment type="subcellular location">
    <subcellularLocation>
        <location evidence="1">Cell membrane</location>
        <topology evidence="1">Single-pass type I membrane protein</topology>
    </subcellularLocation>
</comment>
<comment type="similarity">
    <text evidence="3">In the C-terminal section; belongs to the protein kinase superfamily. Ser/Thr protein kinase family.</text>
</comment>